<dbReference type="AlphaFoldDB" id="A0A0K8MH05"/>
<dbReference type="STRING" id="157463.GCA_001047075_00731"/>
<accession>A0A0K8MH05</accession>
<keyword evidence="2" id="KW-1185">Reference proteome</keyword>
<gene>
    <name evidence="1" type="ORF">FFIC_240950</name>
</gene>
<dbReference type="EMBL" id="DF968001">
    <property type="protein sequence ID" value="GAO99820.1"/>
    <property type="molecule type" value="Genomic_DNA"/>
</dbReference>
<name>A0A0K8MH05_9LACO</name>
<reference evidence="1 2" key="1">
    <citation type="journal article" date="2015" name="BMC Genomics">
        <title>Comparative genomics of Fructobacillus spp. and Leuconostoc spp. reveals niche-specific evolution of Fructobacillus spp.</title>
        <authorList>
            <person name="Endo A."/>
            <person name="Tanizawa Y."/>
            <person name="Tanaka N."/>
            <person name="Maeno S."/>
            <person name="Kumar H."/>
            <person name="Shiwa Y."/>
            <person name="Okada S."/>
            <person name="Yoshikawa H."/>
            <person name="Dicks L."/>
            <person name="Nakagawa J."/>
            <person name="Arita M."/>
        </authorList>
    </citation>
    <scope>NUCLEOTIDE SEQUENCE [LARGE SCALE GENOMIC DNA]</scope>
    <source>
        <strain evidence="1 2">JCM 12225</strain>
    </source>
</reference>
<protein>
    <submittedName>
        <fullName evidence="1">Uncharacterized protein</fullName>
    </submittedName>
</protein>
<dbReference type="Proteomes" id="UP000253891">
    <property type="component" value="Unassembled WGS sequence"/>
</dbReference>
<sequence length="64" mass="7633">MNERYVLKTVTPERIKDLIRATYEGEELMMLDGCEMKIWRDCGRRQVSDDELFHTLDMMVCSMV</sequence>
<proteinExistence type="predicted"/>
<evidence type="ECO:0000313" key="1">
    <source>
        <dbReference type="EMBL" id="GAO99820.1"/>
    </source>
</evidence>
<dbReference type="RefSeq" id="WP_148666484.1">
    <property type="nucleotide sequence ID" value="NZ_DF968001.1"/>
</dbReference>
<organism evidence="1 2">
    <name type="scientific">Fructobacillus ficulneus</name>
    <dbReference type="NCBI Taxonomy" id="157463"/>
    <lineage>
        <taxon>Bacteria</taxon>
        <taxon>Bacillati</taxon>
        <taxon>Bacillota</taxon>
        <taxon>Bacilli</taxon>
        <taxon>Lactobacillales</taxon>
        <taxon>Lactobacillaceae</taxon>
        <taxon>Fructobacillus</taxon>
    </lineage>
</organism>
<dbReference type="OrthoDB" id="9780153at2"/>
<evidence type="ECO:0000313" key="2">
    <source>
        <dbReference type="Proteomes" id="UP000253891"/>
    </source>
</evidence>